<comment type="caution">
    <text evidence="2">The sequence shown here is derived from an EMBL/GenBank/DDBJ whole genome shotgun (WGS) entry which is preliminary data.</text>
</comment>
<feature type="region of interest" description="Disordered" evidence="1">
    <location>
        <begin position="99"/>
        <end position="119"/>
    </location>
</feature>
<organism evidence="2 3">
    <name type="scientific">Funneliformis geosporum</name>
    <dbReference type="NCBI Taxonomy" id="1117311"/>
    <lineage>
        <taxon>Eukaryota</taxon>
        <taxon>Fungi</taxon>
        <taxon>Fungi incertae sedis</taxon>
        <taxon>Mucoromycota</taxon>
        <taxon>Glomeromycotina</taxon>
        <taxon>Glomeromycetes</taxon>
        <taxon>Glomerales</taxon>
        <taxon>Glomeraceae</taxon>
        <taxon>Funneliformis</taxon>
    </lineage>
</organism>
<sequence length="201" mass="23649">MNHTELSVKTTIEDIEPKLDKNFKPYFKLSLRGFTNPFYAFSYHLSPETLTMLKEKPEQFTNQLALIAYQELPNLDEKKLELTQKIQILQELTTQLEVHEENNQEAGKKSQQPTNYESPKTFYLPVRNLTNYEKPNPKRKISLRKESERTGKISKILSLNLPTKQGTKNYHSFLDFQEGKDDQEKEQNAREKIAQQIFNDH</sequence>
<evidence type="ECO:0000313" key="2">
    <source>
        <dbReference type="EMBL" id="CAI2187952.1"/>
    </source>
</evidence>
<dbReference type="EMBL" id="CAMKVN010004897">
    <property type="protein sequence ID" value="CAI2187952.1"/>
    <property type="molecule type" value="Genomic_DNA"/>
</dbReference>
<name>A0A9W4WUI6_9GLOM</name>
<keyword evidence="3" id="KW-1185">Reference proteome</keyword>
<dbReference type="Proteomes" id="UP001153678">
    <property type="component" value="Unassembled WGS sequence"/>
</dbReference>
<gene>
    <name evidence="2" type="ORF">FWILDA_LOCUS13338</name>
</gene>
<feature type="compositionally biased region" description="Polar residues" evidence="1">
    <location>
        <begin position="109"/>
        <end position="118"/>
    </location>
</feature>
<accession>A0A9W4WUI6</accession>
<protein>
    <submittedName>
        <fullName evidence="2">8175_t:CDS:1</fullName>
    </submittedName>
</protein>
<evidence type="ECO:0000256" key="1">
    <source>
        <dbReference type="SAM" id="MobiDB-lite"/>
    </source>
</evidence>
<dbReference type="AlphaFoldDB" id="A0A9W4WUI6"/>
<evidence type="ECO:0000313" key="3">
    <source>
        <dbReference type="Proteomes" id="UP001153678"/>
    </source>
</evidence>
<reference evidence="2" key="1">
    <citation type="submission" date="2022-08" db="EMBL/GenBank/DDBJ databases">
        <authorList>
            <person name="Kallberg Y."/>
            <person name="Tangrot J."/>
            <person name="Rosling A."/>
        </authorList>
    </citation>
    <scope>NUCLEOTIDE SEQUENCE</scope>
    <source>
        <strain evidence="2">Wild A</strain>
    </source>
</reference>
<feature type="compositionally biased region" description="Basic and acidic residues" evidence="1">
    <location>
        <begin position="99"/>
        <end position="108"/>
    </location>
</feature>
<proteinExistence type="predicted"/>